<dbReference type="Gene3D" id="3.80.10.10">
    <property type="entry name" value="Ribonuclease Inhibitor"/>
    <property type="match status" value="1"/>
</dbReference>
<evidence type="ECO:0000313" key="1">
    <source>
        <dbReference type="EMBL" id="TCD66078.1"/>
    </source>
</evidence>
<reference evidence="1 2" key="1">
    <citation type="submission" date="2018-11" db="EMBL/GenBank/DDBJ databases">
        <title>Genome assembly of Steccherinum ochraceum LE-BIN_3174, the white-rot fungus of the Steccherinaceae family (The Residual Polyporoid clade, Polyporales, Basidiomycota).</title>
        <authorList>
            <person name="Fedorova T.V."/>
            <person name="Glazunova O.A."/>
            <person name="Landesman E.O."/>
            <person name="Moiseenko K.V."/>
            <person name="Psurtseva N.V."/>
            <person name="Savinova O.S."/>
            <person name="Shakhova N.V."/>
            <person name="Tyazhelova T.V."/>
            <person name="Vasina D.V."/>
        </authorList>
    </citation>
    <scope>NUCLEOTIDE SEQUENCE [LARGE SCALE GENOMIC DNA]</scope>
    <source>
        <strain evidence="1 2">LE-BIN_3174</strain>
    </source>
</reference>
<dbReference type="InterPro" id="IPR032675">
    <property type="entry name" value="LRR_dom_sf"/>
</dbReference>
<dbReference type="OrthoDB" id="2748701at2759"/>
<name>A0A4R0RQI8_9APHY</name>
<protein>
    <submittedName>
        <fullName evidence="1">Uncharacterized protein</fullName>
    </submittedName>
</protein>
<dbReference type="AlphaFoldDB" id="A0A4R0RQI8"/>
<dbReference type="EMBL" id="RWJN01000150">
    <property type="protein sequence ID" value="TCD66078.1"/>
    <property type="molecule type" value="Genomic_DNA"/>
</dbReference>
<evidence type="ECO:0000313" key="2">
    <source>
        <dbReference type="Proteomes" id="UP000292702"/>
    </source>
</evidence>
<comment type="caution">
    <text evidence="1">The sequence shown here is derived from an EMBL/GenBank/DDBJ whole genome shotgun (WGS) entry which is preliminary data.</text>
</comment>
<gene>
    <name evidence="1" type="ORF">EIP91_001836</name>
</gene>
<keyword evidence="2" id="KW-1185">Reference proteome</keyword>
<proteinExistence type="predicted"/>
<sequence>MITPRRTLMNTPNELLTPIFSYASTDGGKTGAALSLVSREVRAICKSSGADITTAVLCGEYQLKRFFIMLRRRPYYARKVKSLFMYPTRCSLRSNEYYPFEDNKNAVFYMLAILKTISANHLETLSINIEMGNTSQPLVPLIPFEFPSLKELSISGPLSDDAFEQSLIAPRLERLHIQNYATLPLNFGEHLVRICPRITHLRVDAPCQGEDSMALPRFLHAYCRLEHPSAEVPQPQPQALPAPLPQFHPFAALFPPPPPPTTVAQELGVDVETRGRGRNAQSKSVALVPSYLRRIVIGFRPLKVDDILNGGGYRLYPNRDMTIYKKIASEQSYFAVERKEDLETLEDRRKRSMLIILSLPGPPTDHSNWIPQDLVRWRFQEDLKSWYERATTGKGCWA</sequence>
<organism evidence="1 2">
    <name type="scientific">Steccherinum ochraceum</name>
    <dbReference type="NCBI Taxonomy" id="92696"/>
    <lineage>
        <taxon>Eukaryota</taxon>
        <taxon>Fungi</taxon>
        <taxon>Dikarya</taxon>
        <taxon>Basidiomycota</taxon>
        <taxon>Agaricomycotina</taxon>
        <taxon>Agaricomycetes</taxon>
        <taxon>Polyporales</taxon>
        <taxon>Steccherinaceae</taxon>
        <taxon>Steccherinum</taxon>
    </lineage>
</organism>
<accession>A0A4R0RQI8</accession>
<dbReference type="Proteomes" id="UP000292702">
    <property type="component" value="Unassembled WGS sequence"/>
</dbReference>